<evidence type="ECO:0000256" key="6">
    <source>
        <dbReference type="ARBA" id="ARBA00011738"/>
    </source>
</evidence>
<evidence type="ECO:0000256" key="7">
    <source>
        <dbReference type="ARBA" id="ARBA00013101"/>
    </source>
</evidence>
<evidence type="ECO:0000256" key="8">
    <source>
        <dbReference type="ARBA" id="ARBA00019276"/>
    </source>
</evidence>
<keyword evidence="21" id="KW-1185">Reference proteome</keyword>
<evidence type="ECO:0000313" key="21">
    <source>
        <dbReference type="Proteomes" id="UP000505210"/>
    </source>
</evidence>
<proteinExistence type="inferred from homology"/>
<dbReference type="RefSeq" id="WP_172358890.1">
    <property type="nucleotide sequence ID" value="NZ_CP053661.1"/>
</dbReference>
<evidence type="ECO:0000256" key="12">
    <source>
        <dbReference type="ARBA" id="ARBA00022842"/>
    </source>
</evidence>
<dbReference type="AlphaFoldDB" id="A0A6M8BQG4"/>
<evidence type="ECO:0000256" key="16">
    <source>
        <dbReference type="ARBA" id="ARBA00023304"/>
    </source>
</evidence>
<dbReference type="PANTHER" id="PTHR42979">
    <property type="entry name" value="3-ISOPROPYLMALATE DEHYDROGENASE"/>
    <property type="match status" value="1"/>
</dbReference>
<dbReference type="InterPro" id="IPR004429">
    <property type="entry name" value="Isopropylmalate_DH"/>
</dbReference>
<dbReference type="GO" id="GO:0051287">
    <property type="term" value="F:NAD binding"/>
    <property type="evidence" value="ECO:0007669"/>
    <property type="project" value="InterPro"/>
</dbReference>
<dbReference type="EMBL" id="CP053661">
    <property type="protein sequence ID" value="QKD84893.1"/>
    <property type="molecule type" value="Genomic_DNA"/>
</dbReference>
<dbReference type="EC" id="1.1.1.85" evidence="7"/>
<evidence type="ECO:0000256" key="13">
    <source>
        <dbReference type="ARBA" id="ARBA00023002"/>
    </source>
</evidence>
<dbReference type="InterPro" id="IPR024084">
    <property type="entry name" value="IsoPropMal-DH-like_dom"/>
</dbReference>
<keyword evidence="11" id="KW-0479">Metal-binding</keyword>
<dbReference type="PROSITE" id="PS00470">
    <property type="entry name" value="IDH_IMDH"/>
    <property type="match status" value="1"/>
</dbReference>
<evidence type="ECO:0000256" key="5">
    <source>
        <dbReference type="ARBA" id="ARBA00008319"/>
    </source>
</evidence>
<evidence type="ECO:0000259" key="19">
    <source>
        <dbReference type="SMART" id="SM01329"/>
    </source>
</evidence>
<evidence type="ECO:0000256" key="9">
    <source>
        <dbReference type="ARBA" id="ARBA00022430"/>
    </source>
</evidence>
<evidence type="ECO:0000256" key="4">
    <source>
        <dbReference type="ARBA" id="ARBA00004762"/>
    </source>
</evidence>
<comment type="catalytic activity">
    <reaction evidence="1">
        <text>(2R,3S)-3-isopropylmalate + NAD(+) = 4-methyl-2-oxopentanoate + CO2 + NADH</text>
        <dbReference type="Rhea" id="RHEA:32271"/>
        <dbReference type="ChEBI" id="CHEBI:16526"/>
        <dbReference type="ChEBI" id="CHEBI:17865"/>
        <dbReference type="ChEBI" id="CHEBI:35121"/>
        <dbReference type="ChEBI" id="CHEBI:57540"/>
        <dbReference type="ChEBI" id="CHEBI:57945"/>
        <dbReference type="EC" id="1.1.1.85"/>
    </reaction>
</comment>
<dbReference type="GO" id="GO:0005829">
    <property type="term" value="C:cytosol"/>
    <property type="evidence" value="ECO:0007669"/>
    <property type="project" value="TreeGrafter"/>
</dbReference>
<dbReference type="SUPFAM" id="SSF53659">
    <property type="entry name" value="Isocitrate/Isopropylmalate dehydrogenase-like"/>
    <property type="match status" value="1"/>
</dbReference>
<dbReference type="UniPathway" id="UPA00048">
    <property type="reaction ID" value="UER00072"/>
</dbReference>
<keyword evidence="9" id="KW-0432">Leucine biosynthesis</keyword>
<keyword evidence="14" id="KW-0520">NAD</keyword>
<comment type="pathway">
    <text evidence="4">Amino-acid biosynthesis; L-leucine biosynthesis; L-leucine from 3-methyl-2-oxobutanoate: step 3/4.</text>
</comment>
<comment type="cofactor">
    <cofactor evidence="2">
        <name>Mn(2+)</name>
        <dbReference type="ChEBI" id="CHEBI:29035"/>
    </cofactor>
</comment>
<dbReference type="KEGG" id="theu:HPC62_10570"/>
<sequence length="352" mass="37860">MQEYRLVALPGEGVGPEVVEAALAVLAHLATLHGFSVRVTHGLVGEPAVQQFGTGFPEATARLCEGADGILFGAVSKAGLLELRKQFDLFANLRPVRPVKSLRHRSSIKPEKLDGVDILFVRELVSGIYFGPSGRGVDETAPYGFHTMQYADSEIRRIARVALQQAQQRRKKLAIAHKENALPCLPWTRLVQEEAAAFPDVALVPMLVDNLAMQLVMNPQQFDVILAGNLFGDILSDIGGAIAGSIGLLGSASLNADGFGLYEAIHGTAPDIAGKGIANPMGTLASVELMLRQWDEGTAAAHLAIAQEQLLEAGYRTADLVDSPEDRFVNTKAFTEQLIQQLTNSKANQFKS</sequence>
<keyword evidence="10" id="KW-0028">Amino-acid biosynthesis</keyword>
<evidence type="ECO:0000256" key="17">
    <source>
        <dbReference type="ARBA" id="ARBA00030010"/>
    </source>
</evidence>
<keyword evidence="16" id="KW-0100">Branched-chain amino acid biosynthesis</keyword>
<gene>
    <name evidence="20" type="ORF">HPC62_10570</name>
</gene>
<accession>A0A6M8BQG4</accession>
<evidence type="ECO:0000256" key="1">
    <source>
        <dbReference type="ARBA" id="ARBA00000624"/>
    </source>
</evidence>
<comment type="subunit">
    <text evidence="6">Homodimer.</text>
</comment>
<comment type="similarity">
    <text evidence="5">Belongs to the isocitrate and isopropylmalate dehydrogenases family. LeuB type 1 subfamily.</text>
</comment>
<reference evidence="20 21" key="1">
    <citation type="submission" date="2020-05" db="EMBL/GenBank/DDBJ databases">
        <title>Complete genome sequence of of a novel Thermoleptolyngbya strain isolated from hot springs of Ganzi, Sichuan China.</title>
        <authorList>
            <person name="Tang J."/>
            <person name="Daroch M."/>
            <person name="Li L."/>
            <person name="Waleron K."/>
            <person name="Waleron M."/>
            <person name="Waleron M."/>
        </authorList>
    </citation>
    <scope>NUCLEOTIDE SEQUENCE [LARGE SCALE GENOMIC DNA]</scope>
    <source>
        <strain evidence="20 21">PKUAC-SCTA183</strain>
    </source>
</reference>
<evidence type="ECO:0000256" key="2">
    <source>
        <dbReference type="ARBA" id="ARBA00001936"/>
    </source>
</evidence>
<keyword evidence="13" id="KW-0560">Oxidoreductase</keyword>
<name>A0A6M8BQG4_9CYAN</name>
<organism evidence="20 21">
    <name type="scientific">Thermoleptolyngbya sichuanensis A183</name>
    <dbReference type="NCBI Taxonomy" id="2737172"/>
    <lineage>
        <taxon>Bacteria</taxon>
        <taxon>Bacillati</taxon>
        <taxon>Cyanobacteriota</taxon>
        <taxon>Cyanophyceae</taxon>
        <taxon>Oculatellales</taxon>
        <taxon>Oculatellaceae</taxon>
        <taxon>Thermoleptolyngbya</taxon>
        <taxon>Thermoleptolyngbya sichuanensis</taxon>
    </lineage>
</organism>
<evidence type="ECO:0000256" key="18">
    <source>
        <dbReference type="ARBA" id="ARBA00033138"/>
    </source>
</evidence>
<keyword evidence="12" id="KW-0460">Magnesium</keyword>
<evidence type="ECO:0000256" key="3">
    <source>
        <dbReference type="ARBA" id="ARBA00001946"/>
    </source>
</evidence>
<evidence type="ECO:0000256" key="11">
    <source>
        <dbReference type="ARBA" id="ARBA00022723"/>
    </source>
</evidence>
<dbReference type="GO" id="GO:0000287">
    <property type="term" value="F:magnesium ion binding"/>
    <property type="evidence" value="ECO:0007669"/>
    <property type="project" value="InterPro"/>
</dbReference>
<keyword evidence="15" id="KW-0464">Manganese</keyword>
<dbReference type="Gene3D" id="3.40.718.10">
    <property type="entry name" value="Isopropylmalate Dehydrogenase"/>
    <property type="match status" value="1"/>
</dbReference>
<dbReference type="SMART" id="SM01329">
    <property type="entry name" value="Iso_dh"/>
    <property type="match status" value="1"/>
</dbReference>
<dbReference type="Proteomes" id="UP000505210">
    <property type="component" value="Chromosome"/>
</dbReference>
<dbReference type="GO" id="GO:0009098">
    <property type="term" value="P:L-leucine biosynthetic process"/>
    <property type="evidence" value="ECO:0007669"/>
    <property type="project" value="UniProtKB-UniPathway"/>
</dbReference>
<comment type="cofactor">
    <cofactor evidence="3">
        <name>Mg(2+)</name>
        <dbReference type="ChEBI" id="CHEBI:18420"/>
    </cofactor>
</comment>
<evidence type="ECO:0000256" key="15">
    <source>
        <dbReference type="ARBA" id="ARBA00023211"/>
    </source>
</evidence>
<evidence type="ECO:0000256" key="10">
    <source>
        <dbReference type="ARBA" id="ARBA00022605"/>
    </source>
</evidence>
<evidence type="ECO:0000313" key="20">
    <source>
        <dbReference type="EMBL" id="QKD84893.1"/>
    </source>
</evidence>
<protein>
    <recommendedName>
        <fullName evidence="8">3-isopropylmalate dehydrogenase</fullName>
        <ecNumber evidence="7">1.1.1.85</ecNumber>
    </recommendedName>
    <alternativeName>
        <fullName evidence="18">3-IPM-DH</fullName>
    </alternativeName>
    <alternativeName>
        <fullName evidence="17">Beta-IPM dehydrogenase</fullName>
    </alternativeName>
</protein>
<evidence type="ECO:0000256" key="14">
    <source>
        <dbReference type="ARBA" id="ARBA00023027"/>
    </source>
</evidence>
<dbReference type="FunFam" id="3.40.718.10:FF:000006">
    <property type="entry name" value="3-isopropylmalate dehydrogenase"/>
    <property type="match status" value="1"/>
</dbReference>
<dbReference type="Pfam" id="PF00180">
    <property type="entry name" value="Iso_dh"/>
    <property type="match status" value="1"/>
</dbReference>
<dbReference type="GO" id="GO:0003862">
    <property type="term" value="F:3-isopropylmalate dehydrogenase activity"/>
    <property type="evidence" value="ECO:0007669"/>
    <property type="project" value="UniProtKB-EC"/>
</dbReference>
<dbReference type="PANTHER" id="PTHR42979:SF1">
    <property type="entry name" value="3-ISOPROPYLMALATE DEHYDROGENASE"/>
    <property type="match status" value="1"/>
</dbReference>
<feature type="domain" description="Isopropylmalate dehydrogenase-like" evidence="19">
    <location>
        <begin position="5"/>
        <end position="338"/>
    </location>
</feature>
<dbReference type="InterPro" id="IPR019818">
    <property type="entry name" value="IsoCit/isopropylmalate_DH_CS"/>
</dbReference>